<name>A0A3M7PP63_BRAPC</name>
<dbReference type="InterPro" id="IPR036108">
    <property type="entry name" value="4pyrrol_syn_uPrphyn_synt_sf"/>
</dbReference>
<feature type="domain" description="Tetrapyrrole biosynthesis uroporphyrinogen III synthase" evidence="1">
    <location>
        <begin position="69"/>
        <end position="281"/>
    </location>
</feature>
<dbReference type="GO" id="GO:0005829">
    <property type="term" value="C:cytosol"/>
    <property type="evidence" value="ECO:0007669"/>
    <property type="project" value="TreeGrafter"/>
</dbReference>
<accession>A0A3M7PP63</accession>
<dbReference type="CDD" id="cd06578">
    <property type="entry name" value="HemD"/>
    <property type="match status" value="1"/>
</dbReference>
<dbReference type="PANTHER" id="PTHR12390">
    <property type="entry name" value="UROPORPHYRINOGEN III SYNTHASE"/>
    <property type="match status" value="1"/>
</dbReference>
<dbReference type="GO" id="GO:0006780">
    <property type="term" value="P:uroporphyrinogen III biosynthetic process"/>
    <property type="evidence" value="ECO:0007669"/>
    <property type="project" value="InterPro"/>
</dbReference>
<dbReference type="Gene3D" id="3.40.50.10090">
    <property type="match status" value="2"/>
</dbReference>
<dbReference type="InterPro" id="IPR003754">
    <property type="entry name" value="4pyrrol_synth_uPrphyn_synth"/>
</dbReference>
<dbReference type="GO" id="GO:0006782">
    <property type="term" value="P:protoporphyrinogen IX biosynthetic process"/>
    <property type="evidence" value="ECO:0007669"/>
    <property type="project" value="UniProtKB-UniPathway"/>
</dbReference>
<dbReference type="EC" id="4.2.1.75" evidence="2"/>
<evidence type="ECO:0000313" key="2">
    <source>
        <dbReference type="EMBL" id="RNA00774.1"/>
    </source>
</evidence>
<dbReference type="InterPro" id="IPR039793">
    <property type="entry name" value="UROS/Hem4"/>
</dbReference>
<dbReference type="Proteomes" id="UP000276133">
    <property type="component" value="Unassembled WGS sequence"/>
</dbReference>
<reference evidence="2 3" key="1">
    <citation type="journal article" date="2018" name="Sci. Rep.">
        <title>Genomic signatures of local adaptation to the degree of environmental predictability in rotifers.</title>
        <authorList>
            <person name="Franch-Gras L."/>
            <person name="Hahn C."/>
            <person name="Garcia-Roger E.M."/>
            <person name="Carmona M.J."/>
            <person name="Serra M."/>
            <person name="Gomez A."/>
        </authorList>
    </citation>
    <scope>NUCLEOTIDE SEQUENCE [LARGE SCALE GENOMIC DNA]</scope>
    <source>
        <strain evidence="2">HYR1</strain>
    </source>
</reference>
<comment type="caution">
    <text evidence="2">The sequence shown here is derived from an EMBL/GenBank/DDBJ whole genome shotgun (WGS) entry which is preliminary data.</text>
</comment>
<dbReference type="Pfam" id="PF02602">
    <property type="entry name" value="HEM4"/>
    <property type="match status" value="1"/>
</dbReference>
<dbReference type="STRING" id="10195.A0A3M7PP63"/>
<keyword evidence="3" id="KW-1185">Reference proteome</keyword>
<dbReference type="GO" id="GO:0004852">
    <property type="term" value="F:uroporphyrinogen-III synthase activity"/>
    <property type="evidence" value="ECO:0007669"/>
    <property type="project" value="UniProtKB-EC"/>
</dbReference>
<dbReference type="AlphaFoldDB" id="A0A3M7PP63"/>
<dbReference type="PANTHER" id="PTHR12390:SF0">
    <property type="entry name" value="UROPORPHYRINOGEN-III SYNTHASE"/>
    <property type="match status" value="1"/>
</dbReference>
<evidence type="ECO:0000259" key="1">
    <source>
        <dbReference type="Pfam" id="PF02602"/>
    </source>
</evidence>
<organism evidence="2 3">
    <name type="scientific">Brachionus plicatilis</name>
    <name type="common">Marine rotifer</name>
    <name type="synonym">Brachionus muelleri</name>
    <dbReference type="NCBI Taxonomy" id="10195"/>
    <lineage>
        <taxon>Eukaryota</taxon>
        <taxon>Metazoa</taxon>
        <taxon>Spiralia</taxon>
        <taxon>Gnathifera</taxon>
        <taxon>Rotifera</taxon>
        <taxon>Eurotatoria</taxon>
        <taxon>Monogononta</taxon>
        <taxon>Pseudotrocha</taxon>
        <taxon>Ploima</taxon>
        <taxon>Brachionidae</taxon>
        <taxon>Brachionus</taxon>
    </lineage>
</organism>
<protein>
    <submittedName>
        <fullName evidence="2">Uroporphyrinogen-III synthase isoform X1</fullName>
        <ecNumber evidence="2">4.2.1.75</ecNumber>
    </submittedName>
</protein>
<dbReference type="SUPFAM" id="SSF69618">
    <property type="entry name" value="HemD-like"/>
    <property type="match status" value="1"/>
</dbReference>
<dbReference type="EMBL" id="REGN01009614">
    <property type="protein sequence ID" value="RNA00774.1"/>
    <property type="molecule type" value="Genomic_DNA"/>
</dbReference>
<sequence>MNVIVLKSNEPSTTDRYVDFLNAQNSPLVTHVHQINLLKFSFQNLDLLKSKLFTFFLDHTNYEHYVRECFKCLIITSRQTVESMQRAFDLTAHNDHPSVHTHSGLDNNSDKLLVYCVGEATAHRFNQLVQSIKKVNATVDSRLILRCVSDHKQNARELFKLIKQDYELVRPNVRPTSDQFKYALYPCSKIRRDDLSNSLSESGISFEEIHVYDTVPCDTGKQKLANALNKLHGNNVLVFFSPSGSDCVFKDHILNSLIYSRLQDFKFVSVGPTTSSRLRQYIEPALINELTEPSPQALWQTILKISGQNLNS</sequence>
<dbReference type="OrthoDB" id="5595751at2759"/>
<dbReference type="UniPathway" id="UPA00251">
    <property type="reaction ID" value="UER00320"/>
</dbReference>
<evidence type="ECO:0000313" key="3">
    <source>
        <dbReference type="Proteomes" id="UP000276133"/>
    </source>
</evidence>
<keyword evidence="2" id="KW-0456">Lyase</keyword>
<gene>
    <name evidence="2" type="ORF">BpHYR1_042985</name>
</gene>
<proteinExistence type="predicted"/>